<keyword evidence="2" id="KW-1185">Reference proteome</keyword>
<comment type="caution">
    <text evidence="1">The sequence shown here is derived from an EMBL/GenBank/DDBJ whole genome shotgun (WGS) entry which is preliminary data.</text>
</comment>
<evidence type="ECO:0000313" key="1">
    <source>
        <dbReference type="EMBL" id="KAF5907016.1"/>
    </source>
</evidence>
<gene>
    <name evidence="1" type="ORF">DAT39_003200</name>
</gene>
<proteinExistence type="predicted"/>
<dbReference type="AlphaFoldDB" id="A0A8J4TZD7"/>
<evidence type="ECO:0000313" key="2">
    <source>
        <dbReference type="Proteomes" id="UP000727407"/>
    </source>
</evidence>
<protein>
    <submittedName>
        <fullName evidence="1">Kv channel-interacting protein 4 isoform X1</fullName>
    </submittedName>
</protein>
<organism evidence="1 2">
    <name type="scientific">Clarias magur</name>
    <name type="common">Asian catfish</name>
    <name type="synonym">Macropteronotus magur</name>
    <dbReference type="NCBI Taxonomy" id="1594786"/>
    <lineage>
        <taxon>Eukaryota</taxon>
        <taxon>Metazoa</taxon>
        <taxon>Chordata</taxon>
        <taxon>Craniata</taxon>
        <taxon>Vertebrata</taxon>
        <taxon>Euteleostomi</taxon>
        <taxon>Actinopterygii</taxon>
        <taxon>Neopterygii</taxon>
        <taxon>Teleostei</taxon>
        <taxon>Ostariophysi</taxon>
        <taxon>Siluriformes</taxon>
        <taxon>Clariidae</taxon>
        <taxon>Clarias</taxon>
    </lineage>
</organism>
<dbReference type="EMBL" id="QNUK01000025">
    <property type="protein sequence ID" value="KAF5907016.1"/>
    <property type="molecule type" value="Genomic_DNA"/>
</dbReference>
<sequence length="74" mass="8653">MLTTAPDARTQLLSNPMRLQIAEAWIRETEMGVYSNSLSLTMSTPGKRSQWREELWQFSRNHRLSRKVLLNCCL</sequence>
<dbReference type="Proteomes" id="UP000727407">
    <property type="component" value="Unassembled WGS sequence"/>
</dbReference>
<accession>A0A8J4TZD7</accession>
<name>A0A8J4TZD7_CLAMG</name>
<reference evidence="1" key="1">
    <citation type="submission" date="2020-07" db="EMBL/GenBank/DDBJ databases">
        <title>Clarias magur genome sequencing, assembly and annotation.</title>
        <authorList>
            <person name="Kushwaha B."/>
            <person name="Kumar R."/>
            <person name="Das P."/>
            <person name="Joshi C.G."/>
            <person name="Kumar D."/>
            <person name="Nagpure N.S."/>
            <person name="Pandey M."/>
            <person name="Agarwal S."/>
            <person name="Srivastava S."/>
            <person name="Singh M."/>
            <person name="Sahoo L."/>
            <person name="Jayasankar P."/>
            <person name="Meher P.K."/>
            <person name="Koringa P.G."/>
            <person name="Iquebal M.A."/>
            <person name="Das S.P."/>
            <person name="Bit A."/>
            <person name="Patnaik S."/>
            <person name="Patel N."/>
            <person name="Shah T.M."/>
            <person name="Hinsu A."/>
            <person name="Jena J.K."/>
        </authorList>
    </citation>
    <scope>NUCLEOTIDE SEQUENCE</scope>
    <source>
        <strain evidence="1">CIFAMagur01</strain>
        <tissue evidence="1">Testis</tissue>
    </source>
</reference>